<dbReference type="PANTHER" id="PTHR43641:SF2">
    <property type="entry name" value="DEHYDRATASE YBIW-RELATED"/>
    <property type="match status" value="1"/>
</dbReference>
<evidence type="ECO:0000259" key="1">
    <source>
        <dbReference type="PROSITE" id="PS51554"/>
    </source>
</evidence>
<dbReference type="AlphaFoldDB" id="A0A7H4N383"/>
<gene>
    <name evidence="2" type="ORF">NCTC11685_01714</name>
</gene>
<dbReference type="Gene3D" id="3.20.70.20">
    <property type="match status" value="1"/>
</dbReference>
<dbReference type="Pfam" id="PF02901">
    <property type="entry name" value="PFL-like"/>
    <property type="match status" value="1"/>
</dbReference>
<dbReference type="PANTHER" id="PTHR43641">
    <property type="entry name" value="FORMATE ACETYLTRANSFERASE 3-RELATED"/>
    <property type="match status" value="1"/>
</dbReference>
<keyword evidence="2" id="KW-0456">Lyase</keyword>
<sequence>MTTLKLDTLSPRIQAHKMALVHIVKPPVCTERALHYTEAYQQHLDKPIPVRRALALAHHLAERTIWIKHDELIVGNQASEVRAAPIFPEYTVSWIEKEIDDLADRPGAGFAVSEENKRVLHEVCPWWRGQNRTGSLLRHVYRRAKSAAGDRHYQSRRQYDLRRRSPCG</sequence>
<organism evidence="2 3">
    <name type="scientific">Klebsiella michiganensis</name>
    <dbReference type="NCBI Taxonomy" id="1134687"/>
    <lineage>
        <taxon>Bacteria</taxon>
        <taxon>Pseudomonadati</taxon>
        <taxon>Pseudomonadota</taxon>
        <taxon>Gammaproteobacteria</taxon>
        <taxon>Enterobacterales</taxon>
        <taxon>Enterobacteriaceae</taxon>
        <taxon>Klebsiella/Raoultella group</taxon>
        <taxon>Klebsiella</taxon>
    </lineage>
</organism>
<feature type="domain" description="PFL" evidence="1">
    <location>
        <begin position="11"/>
        <end position="168"/>
    </location>
</feature>
<dbReference type="SUPFAM" id="SSF51998">
    <property type="entry name" value="PFL-like glycyl radical enzymes"/>
    <property type="match status" value="1"/>
</dbReference>
<dbReference type="InterPro" id="IPR004184">
    <property type="entry name" value="PFL_dom"/>
</dbReference>
<evidence type="ECO:0000313" key="2">
    <source>
        <dbReference type="EMBL" id="STV76781.1"/>
    </source>
</evidence>
<dbReference type="InterPro" id="IPR051215">
    <property type="entry name" value="GRE"/>
</dbReference>
<accession>A0A7H4N383</accession>
<reference evidence="2 3" key="1">
    <citation type="submission" date="2018-06" db="EMBL/GenBank/DDBJ databases">
        <authorList>
            <consortium name="Pathogen Informatics"/>
            <person name="Doyle S."/>
        </authorList>
    </citation>
    <scope>NUCLEOTIDE SEQUENCE [LARGE SCALE GENOMIC DNA]</scope>
    <source>
        <strain evidence="2 3">NCTC11685</strain>
    </source>
</reference>
<dbReference type="Proteomes" id="UP000254863">
    <property type="component" value="Unassembled WGS sequence"/>
</dbReference>
<comment type="caution">
    <text evidence="2">The sequence shown here is derived from an EMBL/GenBank/DDBJ whole genome shotgun (WGS) entry which is preliminary data.</text>
</comment>
<dbReference type="EMBL" id="UGMS01000001">
    <property type="protein sequence ID" value="STV76781.1"/>
    <property type="molecule type" value="Genomic_DNA"/>
</dbReference>
<protein>
    <submittedName>
        <fullName evidence="2">Pyruvate formate-lyase</fullName>
    </submittedName>
</protein>
<keyword evidence="2" id="KW-0670">Pyruvate</keyword>
<name>A0A7H4N383_9ENTR</name>
<dbReference type="GO" id="GO:0005829">
    <property type="term" value="C:cytosol"/>
    <property type="evidence" value="ECO:0007669"/>
    <property type="project" value="TreeGrafter"/>
</dbReference>
<proteinExistence type="predicted"/>
<dbReference type="GO" id="GO:0016829">
    <property type="term" value="F:lyase activity"/>
    <property type="evidence" value="ECO:0007669"/>
    <property type="project" value="UniProtKB-KW"/>
</dbReference>
<dbReference type="PROSITE" id="PS51554">
    <property type="entry name" value="PFL"/>
    <property type="match status" value="1"/>
</dbReference>
<evidence type="ECO:0000313" key="3">
    <source>
        <dbReference type="Proteomes" id="UP000254863"/>
    </source>
</evidence>